<evidence type="ECO:0000256" key="5">
    <source>
        <dbReference type="ARBA" id="ARBA00022692"/>
    </source>
</evidence>
<feature type="transmembrane region" description="Helical" evidence="8">
    <location>
        <begin position="127"/>
        <end position="150"/>
    </location>
</feature>
<keyword evidence="8" id="KW-0997">Cell inner membrane</keyword>
<feature type="transmembrane region" description="Helical" evidence="8">
    <location>
        <begin position="74"/>
        <end position="92"/>
    </location>
</feature>
<dbReference type="GO" id="GO:0005886">
    <property type="term" value="C:plasma membrane"/>
    <property type="evidence" value="ECO:0007669"/>
    <property type="project" value="UniProtKB-SubCell"/>
</dbReference>
<evidence type="ECO:0000256" key="1">
    <source>
        <dbReference type="ARBA" id="ARBA00004651"/>
    </source>
</evidence>
<evidence type="ECO:0000313" key="10">
    <source>
        <dbReference type="EMBL" id="ESQ94147.1"/>
    </source>
</evidence>
<keyword evidence="7 8" id="KW-0472">Membrane</keyword>
<dbReference type="InterPro" id="IPR020846">
    <property type="entry name" value="MFS_dom"/>
</dbReference>
<evidence type="ECO:0000256" key="7">
    <source>
        <dbReference type="ARBA" id="ARBA00023136"/>
    </source>
</evidence>
<comment type="subcellular location">
    <subcellularLocation>
        <location evidence="8">Cell inner membrane</location>
        <topology evidence="8">Multi-pass membrane protein</topology>
    </subcellularLocation>
    <subcellularLocation>
        <location evidence="1">Cell membrane</location>
        <topology evidence="1">Multi-pass membrane protein</topology>
    </subcellularLocation>
</comment>
<evidence type="ECO:0000259" key="9">
    <source>
        <dbReference type="PROSITE" id="PS50850"/>
    </source>
</evidence>
<protein>
    <recommendedName>
        <fullName evidence="8">Bcr/CflA family efflux transporter</fullName>
    </recommendedName>
</protein>
<proteinExistence type="inferred from homology"/>
<dbReference type="STRING" id="1121022.GCA_000376105_01690"/>
<evidence type="ECO:0000256" key="4">
    <source>
        <dbReference type="ARBA" id="ARBA00022475"/>
    </source>
</evidence>
<evidence type="ECO:0000256" key="2">
    <source>
        <dbReference type="ARBA" id="ARBA00006236"/>
    </source>
</evidence>
<dbReference type="PANTHER" id="PTHR42718">
    <property type="entry name" value="MAJOR FACILITATOR SUPERFAMILY MULTIDRUG TRANSPORTER MFSC"/>
    <property type="match status" value="1"/>
</dbReference>
<feature type="transmembrane region" description="Helical" evidence="8">
    <location>
        <begin position="104"/>
        <end position="121"/>
    </location>
</feature>
<dbReference type="PANTHER" id="PTHR42718:SF9">
    <property type="entry name" value="MAJOR FACILITATOR SUPERFAMILY MULTIDRUG TRANSPORTER MFSC"/>
    <property type="match status" value="1"/>
</dbReference>
<name>V4PJL6_9CAUL</name>
<dbReference type="SUPFAM" id="SSF103473">
    <property type="entry name" value="MFS general substrate transporter"/>
    <property type="match status" value="1"/>
</dbReference>
<gene>
    <name evidence="10" type="ORF">ABENE_03385</name>
</gene>
<feature type="transmembrane region" description="Helical" evidence="8">
    <location>
        <begin position="192"/>
        <end position="212"/>
    </location>
</feature>
<dbReference type="PATRIC" id="fig|1121022.4.peg.671"/>
<dbReference type="AlphaFoldDB" id="V4PJL6"/>
<feature type="transmembrane region" description="Helical" evidence="8">
    <location>
        <begin position="310"/>
        <end position="328"/>
    </location>
</feature>
<dbReference type="Pfam" id="PF07690">
    <property type="entry name" value="MFS_1"/>
    <property type="match status" value="1"/>
</dbReference>
<dbReference type="eggNOG" id="COG2814">
    <property type="taxonomic scope" value="Bacteria"/>
</dbReference>
<dbReference type="CDD" id="cd17320">
    <property type="entry name" value="MFS_MdfA_MDR_like"/>
    <property type="match status" value="1"/>
</dbReference>
<keyword evidence="3 8" id="KW-0813">Transport</keyword>
<feature type="transmembrane region" description="Helical" evidence="8">
    <location>
        <begin position="162"/>
        <end position="180"/>
    </location>
</feature>
<keyword evidence="4" id="KW-1003">Cell membrane</keyword>
<comment type="similarity">
    <text evidence="2 8">Belongs to the major facilitator superfamily. Bcr/CmlA family.</text>
</comment>
<feature type="transmembrane region" description="Helical" evidence="8">
    <location>
        <begin position="334"/>
        <end position="357"/>
    </location>
</feature>
<dbReference type="NCBIfam" id="TIGR00710">
    <property type="entry name" value="efflux_Bcr_CflA"/>
    <property type="match status" value="1"/>
</dbReference>
<evidence type="ECO:0000256" key="6">
    <source>
        <dbReference type="ARBA" id="ARBA00022989"/>
    </source>
</evidence>
<organism evidence="10 11">
    <name type="scientific">Asticcacaulis benevestitus DSM 16100 = ATCC BAA-896</name>
    <dbReference type="NCBI Taxonomy" id="1121022"/>
    <lineage>
        <taxon>Bacteria</taxon>
        <taxon>Pseudomonadati</taxon>
        <taxon>Pseudomonadota</taxon>
        <taxon>Alphaproteobacteria</taxon>
        <taxon>Caulobacterales</taxon>
        <taxon>Caulobacteraceae</taxon>
        <taxon>Asticcacaulis</taxon>
    </lineage>
</organism>
<keyword evidence="5 8" id="KW-0812">Transmembrane</keyword>
<comment type="caution">
    <text evidence="10">The sequence shown here is derived from an EMBL/GenBank/DDBJ whole genome shotgun (WGS) entry which is preliminary data.</text>
</comment>
<keyword evidence="11" id="KW-1185">Reference proteome</keyword>
<evidence type="ECO:0000256" key="8">
    <source>
        <dbReference type="RuleBase" id="RU365088"/>
    </source>
</evidence>
<dbReference type="GO" id="GO:0042910">
    <property type="term" value="F:xenobiotic transmembrane transporter activity"/>
    <property type="evidence" value="ECO:0007669"/>
    <property type="project" value="InterPro"/>
</dbReference>
<keyword evidence="6 8" id="KW-1133">Transmembrane helix</keyword>
<dbReference type="EMBL" id="AWGB01000005">
    <property type="protein sequence ID" value="ESQ94147.1"/>
    <property type="molecule type" value="Genomic_DNA"/>
</dbReference>
<feature type="transmembrane region" description="Helical" evidence="8">
    <location>
        <begin position="37"/>
        <end position="62"/>
    </location>
</feature>
<feature type="transmembrane region" description="Helical" evidence="8">
    <location>
        <begin position="232"/>
        <end position="262"/>
    </location>
</feature>
<sequence length="426" mass="45590">MELHFPLALAKQSAYIRRMSAPPETSAAPGKPHFAEFVTLIASLMALGALGIDSMLPALPIIGADLHVQVENHLQWIVSIYFLGMGIGQLFFGVMSDWLGRKRVLIGGVLLFVVFGLIAAATQNFAFLLVIRLLQGLAVATTGVVTRSLIRDLYSGPQMAKVMSISFVVFLLVPILAPSLGQLVLTFLPWRAIFLIMAGLGLATAIWAWLRLPETLQPADRRRPDLAHLKRVAYFVVTEPGSIFYAFAITFLIGSLLAYVALMPQIFKDVFHKPHLMAGVFAACAASMGVASALNAFLVERLGVKRISHTALTAFIVVTAIHLAWALAGLETIVSFLILQSLTMGLMSLSTSNFSAVAMEKVGHVAGTAASLQGVITTVGAAIVSGLIGNGWTGHIYWLPLAALGCGIIALSLVAISEKGKLYRNT</sequence>
<evidence type="ECO:0000313" key="11">
    <source>
        <dbReference type="Proteomes" id="UP000017837"/>
    </source>
</evidence>
<accession>V4PJL6</accession>
<dbReference type="PROSITE" id="PS50850">
    <property type="entry name" value="MFS"/>
    <property type="match status" value="1"/>
</dbReference>
<dbReference type="RefSeq" id="WP_018081358.1">
    <property type="nucleotide sequence ID" value="NZ_AQWM01000005.1"/>
</dbReference>
<dbReference type="InterPro" id="IPR011701">
    <property type="entry name" value="MFS"/>
</dbReference>
<dbReference type="InterPro" id="IPR004812">
    <property type="entry name" value="Efflux_drug-R_Bcr/CmlA"/>
</dbReference>
<feature type="domain" description="Major facilitator superfamily (MFS) profile" evidence="9">
    <location>
        <begin position="37"/>
        <end position="420"/>
    </location>
</feature>
<feature type="transmembrane region" description="Helical" evidence="8">
    <location>
        <begin position="395"/>
        <end position="416"/>
    </location>
</feature>
<feature type="transmembrane region" description="Helical" evidence="8">
    <location>
        <begin position="369"/>
        <end position="389"/>
    </location>
</feature>
<dbReference type="Proteomes" id="UP000017837">
    <property type="component" value="Unassembled WGS sequence"/>
</dbReference>
<dbReference type="Gene3D" id="1.20.1720.10">
    <property type="entry name" value="Multidrug resistance protein D"/>
    <property type="match status" value="1"/>
</dbReference>
<feature type="transmembrane region" description="Helical" evidence="8">
    <location>
        <begin position="274"/>
        <end position="298"/>
    </location>
</feature>
<reference evidence="10 11" key="1">
    <citation type="journal article" date="2014" name="Nature">
        <title>Sequential evolution of bacterial morphology by co-option of a developmental regulator.</title>
        <authorList>
            <person name="Jiang C."/>
            <person name="Brown P.J."/>
            <person name="Ducret A."/>
            <person name="Brun Y.V."/>
        </authorList>
    </citation>
    <scope>NUCLEOTIDE SEQUENCE [LARGE SCALE GENOMIC DNA]</scope>
    <source>
        <strain evidence="10 11">DSM 16100</strain>
    </source>
</reference>
<dbReference type="InterPro" id="IPR036259">
    <property type="entry name" value="MFS_trans_sf"/>
</dbReference>
<dbReference type="GO" id="GO:1990961">
    <property type="term" value="P:xenobiotic detoxification by transmembrane export across the plasma membrane"/>
    <property type="evidence" value="ECO:0007669"/>
    <property type="project" value="InterPro"/>
</dbReference>
<evidence type="ECO:0000256" key="3">
    <source>
        <dbReference type="ARBA" id="ARBA00022448"/>
    </source>
</evidence>